<accession>A0A8X6R7U1</accession>
<protein>
    <submittedName>
        <fullName evidence="2">Uncharacterized protein</fullName>
    </submittedName>
</protein>
<keyword evidence="1" id="KW-0812">Transmembrane</keyword>
<sequence length="119" mass="13577">MSTFPTYPSFNSKIHERVCNTAIEKVFLRVSGIVDRCLRRLKNDFAKVALREYLIRLYYLRGVFFHFCPGVKTVGAGLAPTHGRISTDNYSLPLLREIFIIIIIIISNGLRTGVLPFQT</sequence>
<evidence type="ECO:0000313" key="3">
    <source>
        <dbReference type="Proteomes" id="UP000887159"/>
    </source>
</evidence>
<evidence type="ECO:0000313" key="2">
    <source>
        <dbReference type="EMBL" id="GFX90008.1"/>
    </source>
</evidence>
<dbReference type="EMBL" id="BMAU01021087">
    <property type="protein sequence ID" value="GFX90008.1"/>
    <property type="molecule type" value="Genomic_DNA"/>
</dbReference>
<dbReference type="Proteomes" id="UP000887159">
    <property type="component" value="Unassembled WGS sequence"/>
</dbReference>
<organism evidence="2 3">
    <name type="scientific">Trichonephila clavipes</name>
    <name type="common">Golden silk orbweaver</name>
    <name type="synonym">Nephila clavipes</name>
    <dbReference type="NCBI Taxonomy" id="2585209"/>
    <lineage>
        <taxon>Eukaryota</taxon>
        <taxon>Metazoa</taxon>
        <taxon>Ecdysozoa</taxon>
        <taxon>Arthropoda</taxon>
        <taxon>Chelicerata</taxon>
        <taxon>Arachnida</taxon>
        <taxon>Araneae</taxon>
        <taxon>Araneomorphae</taxon>
        <taxon>Entelegynae</taxon>
        <taxon>Araneoidea</taxon>
        <taxon>Nephilidae</taxon>
        <taxon>Trichonephila</taxon>
    </lineage>
</organism>
<keyword evidence="1" id="KW-0472">Membrane</keyword>
<proteinExistence type="predicted"/>
<keyword evidence="1" id="KW-1133">Transmembrane helix</keyword>
<name>A0A8X6R7U1_TRICX</name>
<evidence type="ECO:0000256" key="1">
    <source>
        <dbReference type="SAM" id="Phobius"/>
    </source>
</evidence>
<comment type="caution">
    <text evidence="2">The sequence shown here is derived from an EMBL/GenBank/DDBJ whole genome shotgun (WGS) entry which is preliminary data.</text>
</comment>
<feature type="transmembrane region" description="Helical" evidence="1">
    <location>
        <begin position="98"/>
        <end position="117"/>
    </location>
</feature>
<keyword evidence="3" id="KW-1185">Reference proteome</keyword>
<gene>
    <name evidence="2" type="ORF">TNCV_887061</name>
</gene>
<reference evidence="2" key="1">
    <citation type="submission" date="2020-08" db="EMBL/GenBank/DDBJ databases">
        <title>Multicomponent nature underlies the extraordinary mechanical properties of spider dragline silk.</title>
        <authorList>
            <person name="Kono N."/>
            <person name="Nakamura H."/>
            <person name="Mori M."/>
            <person name="Yoshida Y."/>
            <person name="Ohtoshi R."/>
            <person name="Malay A.D."/>
            <person name="Moran D.A.P."/>
            <person name="Tomita M."/>
            <person name="Numata K."/>
            <person name="Arakawa K."/>
        </authorList>
    </citation>
    <scope>NUCLEOTIDE SEQUENCE</scope>
</reference>
<dbReference type="AlphaFoldDB" id="A0A8X6R7U1"/>